<name>A0A3E0HJA0_9PSEU</name>
<reference evidence="1 2" key="1">
    <citation type="submission" date="2018-08" db="EMBL/GenBank/DDBJ databases">
        <title>Genomic Encyclopedia of Archaeal and Bacterial Type Strains, Phase II (KMG-II): from individual species to whole genera.</title>
        <authorList>
            <person name="Goeker M."/>
        </authorList>
    </citation>
    <scope>NUCLEOTIDE SEQUENCE [LARGE SCALE GENOMIC DNA]</scope>
    <source>
        <strain evidence="1 2">DSM 45791</strain>
    </source>
</reference>
<sequence length="109" mass="11904">MPALALAEEDRTMKWEAVLLLGTAQTVVAARTWHESVFRLQRIAAGARVEVTWTEAVEAASLARRGFYEAAKRDVGIAVGDAPESYEWQLTKLVRGRGVSDSDDGEAEA</sequence>
<dbReference type="EMBL" id="QUNO01000007">
    <property type="protein sequence ID" value="REH46145.1"/>
    <property type="molecule type" value="Genomic_DNA"/>
</dbReference>
<evidence type="ECO:0000313" key="1">
    <source>
        <dbReference type="EMBL" id="REH46145.1"/>
    </source>
</evidence>
<evidence type="ECO:0000313" key="2">
    <source>
        <dbReference type="Proteomes" id="UP000256269"/>
    </source>
</evidence>
<protein>
    <submittedName>
        <fullName evidence="1">Uncharacterized protein</fullName>
    </submittedName>
</protein>
<proteinExistence type="predicted"/>
<keyword evidence="2" id="KW-1185">Reference proteome</keyword>
<dbReference type="Proteomes" id="UP000256269">
    <property type="component" value="Unassembled WGS sequence"/>
</dbReference>
<dbReference type="RefSeq" id="WP_211353155.1">
    <property type="nucleotide sequence ID" value="NZ_CP144375.1"/>
</dbReference>
<accession>A0A3E0HJA0</accession>
<gene>
    <name evidence="1" type="ORF">BCF44_107278</name>
</gene>
<organism evidence="1 2">
    <name type="scientific">Kutzneria buriramensis</name>
    <dbReference type="NCBI Taxonomy" id="1045776"/>
    <lineage>
        <taxon>Bacteria</taxon>
        <taxon>Bacillati</taxon>
        <taxon>Actinomycetota</taxon>
        <taxon>Actinomycetes</taxon>
        <taxon>Pseudonocardiales</taxon>
        <taxon>Pseudonocardiaceae</taxon>
        <taxon>Kutzneria</taxon>
    </lineage>
</organism>
<comment type="caution">
    <text evidence="1">The sequence shown here is derived from an EMBL/GenBank/DDBJ whole genome shotgun (WGS) entry which is preliminary data.</text>
</comment>
<dbReference type="AlphaFoldDB" id="A0A3E0HJA0"/>